<evidence type="ECO:0000313" key="1">
    <source>
        <dbReference type="EMBL" id="TNC27785.1"/>
    </source>
</evidence>
<dbReference type="EMBL" id="VDFW01000005">
    <property type="protein sequence ID" value="TNC27785.1"/>
    <property type="molecule type" value="Genomic_DNA"/>
</dbReference>
<dbReference type="InterPro" id="IPR023393">
    <property type="entry name" value="START-like_dom_sf"/>
</dbReference>
<keyword evidence="2" id="KW-1185">Reference proteome</keyword>
<evidence type="ECO:0000313" key="2">
    <source>
        <dbReference type="Proteomes" id="UP000305546"/>
    </source>
</evidence>
<dbReference type="Proteomes" id="UP000305546">
    <property type="component" value="Unassembled WGS sequence"/>
</dbReference>
<name>A0A5C4M404_9PSEU</name>
<dbReference type="AlphaFoldDB" id="A0A5C4M404"/>
<evidence type="ECO:0008006" key="3">
    <source>
        <dbReference type="Google" id="ProtNLM"/>
    </source>
</evidence>
<proteinExistence type="predicted"/>
<dbReference type="PANTHER" id="PTHR38588">
    <property type="entry name" value="BLL0334 PROTEIN"/>
    <property type="match status" value="1"/>
</dbReference>
<dbReference type="PANTHER" id="PTHR38588:SF1">
    <property type="entry name" value="BLL0334 PROTEIN"/>
    <property type="match status" value="1"/>
</dbReference>
<comment type="caution">
    <text evidence="1">The sequence shown here is derived from an EMBL/GenBank/DDBJ whole genome shotgun (WGS) entry which is preliminary data.</text>
</comment>
<organism evidence="1 2">
    <name type="scientific">Amycolatopsis alkalitolerans</name>
    <dbReference type="NCBI Taxonomy" id="2547244"/>
    <lineage>
        <taxon>Bacteria</taxon>
        <taxon>Bacillati</taxon>
        <taxon>Actinomycetota</taxon>
        <taxon>Actinomycetes</taxon>
        <taxon>Pseudonocardiales</taxon>
        <taxon>Pseudonocardiaceae</taxon>
        <taxon>Amycolatopsis</taxon>
    </lineage>
</organism>
<gene>
    <name evidence="1" type="ORF">FG385_08735</name>
</gene>
<reference evidence="1 2" key="1">
    <citation type="submission" date="2019-06" db="EMBL/GenBank/DDBJ databases">
        <title>Amycolatopsis alkalitolerans sp. nov., isolated from Gastrodia elata Blume.</title>
        <authorList>
            <person name="Narsing Rao M.P."/>
            <person name="Li W.J."/>
        </authorList>
    </citation>
    <scope>NUCLEOTIDE SEQUENCE [LARGE SCALE GENOMIC DNA]</scope>
    <source>
        <strain evidence="1 2">SYSUP0005</strain>
    </source>
</reference>
<dbReference type="Pfam" id="PF06240">
    <property type="entry name" value="COXG"/>
    <property type="match status" value="1"/>
</dbReference>
<dbReference type="Gene3D" id="3.30.530.20">
    <property type="match status" value="1"/>
</dbReference>
<dbReference type="RefSeq" id="WP_139096108.1">
    <property type="nucleotide sequence ID" value="NZ_VDFW01000005.1"/>
</dbReference>
<accession>A0A5C4M404</accession>
<sequence>MKLGSSFVVPAGQDRVFAHFLDPVSMRVSIPGCAELEKSDETIYRGRLVNEIAHVRFSAGFSAELTAVTEPTEVRALLKGEDRKLGSSIKIEAVLAVQPDGAGSSKVDYSLDVAIWGKIGRLGESIVRRRSQEVEREFVAAFSEICGSGPPGPDNPGVRSVLAKRNGEAGQIAPKRSWWRRLLAKLFGGRES</sequence>
<protein>
    <recommendedName>
        <fullName evidence="3">Carbon monoxide dehydrogenase</fullName>
    </recommendedName>
</protein>
<dbReference type="InterPro" id="IPR010419">
    <property type="entry name" value="CO_DH_gsu"/>
</dbReference>
<dbReference type="SUPFAM" id="SSF55961">
    <property type="entry name" value="Bet v1-like"/>
    <property type="match status" value="1"/>
</dbReference>
<dbReference type="OrthoDB" id="9787428at2"/>